<reference evidence="4 5" key="1">
    <citation type="submission" date="2017-06" db="EMBL/GenBank/DDBJ databases">
        <title>Ensifer strains isolated from leguminous trees and herbs display diverse denitrification phenotypes with some acting as strong N2O sinks.</title>
        <authorList>
            <person name="Woliy K."/>
            <person name="Mania D."/>
            <person name="Bakken L.R."/>
            <person name="Frostegard A."/>
        </authorList>
    </citation>
    <scope>NUCLEOTIDE SEQUENCE [LARGE SCALE GENOMIC DNA]</scope>
    <source>
        <strain evidence="4 5">AC50a</strain>
    </source>
</reference>
<dbReference type="InterPro" id="IPR030829">
    <property type="entry name" value="SoxH-rel_PQQ_2"/>
</dbReference>
<evidence type="ECO:0000256" key="2">
    <source>
        <dbReference type="SAM" id="SignalP"/>
    </source>
</evidence>
<keyword evidence="4" id="KW-0378">Hydrolase</keyword>
<dbReference type="InterPro" id="IPR036866">
    <property type="entry name" value="RibonucZ/Hydroxyglut_hydro"/>
</dbReference>
<evidence type="ECO:0000256" key="1">
    <source>
        <dbReference type="ARBA" id="ARBA00005250"/>
    </source>
</evidence>
<dbReference type="NCBIfam" id="TIGR04559">
    <property type="entry name" value="SoxH_rel_PQQ_2"/>
    <property type="match status" value="1"/>
</dbReference>
<feature type="signal peptide" evidence="2">
    <location>
        <begin position="1"/>
        <end position="27"/>
    </location>
</feature>
<keyword evidence="2" id="KW-0732">Signal</keyword>
<dbReference type="EMBL" id="NJGD01000003">
    <property type="protein sequence ID" value="PJR16034.1"/>
    <property type="molecule type" value="Genomic_DNA"/>
</dbReference>
<dbReference type="CDD" id="cd16282">
    <property type="entry name" value="metallo-hydrolase-like_MBL-fold"/>
    <property type="match status" value="1"/>
</dbReference>
<dbReference type="AlphaFoldDB" id="A0A2J0Z697"/>
<dbReference type="InterPro" id="IPR001279">
    <property type="entry name" value="Metallo-B-lactamas"/>
</dbReference>
<evidence type="ECO:0000313" key="4">
    <source>
        <dbReference type="EMBL" id="PJR16034.1"/>
    </source>
</evidence>
<sequence length="365" mass="39470">MYCSLFRKCRGLKVFEAFVTMCILAAAAPDAPPSEICRVALLPGFAAETKAGCEHALHSVTRKPGDWTEKPPFCAPRPSSALSFSEAAPGVFLHRGRVAEPDAENGGDMSNFGFVVGSRSVAVIDSGGARKLGEEIYLAIRERSRLPISHLILTHMHPDHVFGAEPLREAGAAVVGQANLPRALADRAENYRASYARRIGEAAFLGSRIVAPDRVIAQQEAIDLGGRVLELRAWPTAHTSTDLTVFDRTSGILFAGDLLFDRHTPALDGSLRGWLAALSEMKGLGARKVVPGHGGPLLDWPEAAAPLERYLHVLESDTKKALDDGLALGEASEVIGRSESDRWRLFDLLNPQNATSAYTEMEWDP</sequence>
<name>A0A2J0Z697_RHIML</name>
<dbReference type="Gene3D" id="3.60.15.10">
    <property type="entry name" value="Ribonuclease Z/Hydroxyacylglutathione hydrolase-like"/>
    <property type="match status" value="1"/>
</dbReference>
<comment type="similarity">
    <text evidence="1">Belongs to the metallo-beta-lactamase superfamily. Class-B beta-lactamase family.</text>
</comment>
<dbReference type="SUPFAM" id="SSF56281">
    <property type="entry name" value="Metallo-hydrolase/oxidoreductase"/>
    <property type="match status" value="1"/>
</dbReference>
<dbReference type="GO" id="GO:0016787">
    <property type="term" value="F:hydrolase activity"/>
    <property type="evidence" value="ECO:0007669"/>
    <property type="project" value="UniProtKB-KW"/>
</dbReference>
<comment type="caution">
    <text evidence="4">The sequence shown here is derived from an EMBL/GenBank/DDBJ whole genome shotgun (WGS) entry which is preliminary data.</text>
</comment>
<evidence type="ECO:0000259" key="3">
    <source>
        <dbReference type="SMART" id="SM00849"/>
    </source>
</evidence>
<feature type="chain" id="PRO_5014367249" evidence="2">
    <location>
        <begin position="28"/>
        <end position="365"/>
    </location>
</feature>
<accession>A0A2J0Z697</accession>
<proteinExistence type="inferred from homology"/>
<dbReference type="Pfam" id="PF00753">
    <property type="entry name" value="Lactamase_B"/>
    <property type="match status" value="1"/>
</dbReference>
<gene>
    <name evidence="4" type="ORF">CEJ86_07560</name>
</gene>
<dbReference type="PANTHER" id="PTHR42951">
    <property type="entry name" value="METALLO-BETA-LACTAMASE DOMAIN-CONTAINING"/>
    <property type="match status" value="1"/>
</dbReference>
<dbReference type="Proteomes" id="UP000231987">
    <property type="component" value="Unassembled WGS sequence"/>
</dbReference>
<dbReference type="InterPro" id="IPR050855">
    <property type="entry name" value="NDM-1-like"/>
</dbReference>
<dbReference type="GO" id="GO:0017001">
    <property type="term" value="P:antibiotic catabolic process"/>
    <property type="evidence" value="ECO:0007669"/>
    <property type="project" value="UniProtKB-ARBA"/>
</dbReference>
<dbReference type="SMART" id="SM00849">
    <property type="entry name" value="Lactamase_B"/>
    <property type="match status" value="1"/>
</dbReference>
<organism evidence="4 5">
    <name type="scientific">Rhizobium meliloti</name>
    <name type="common">Ensifer meliloti</name>
    <name type="synonym">Sinorhizobium meliloti</name>
    <dbReference type="NCBI Taxonomy" id="382"/>
    <lineage>
        <taxon>Bacteria</taxon>
        <taxon>Pseudomonadati</taxon>
        <taxon>Pseudomonadota</taxon>
        <taxon>Alphaproteobacteria</taxon>
        <taxon>Hyphomicrobiales</taxon>
        <taxon>Rhizobiaceae</taxon>
        <taxon>Sinorhizobium/Ensifer group</taxon>
        <taxon>Sinorhizobium</taxon>
    </lineage>
</organism>
<dbReference type="PANTHER" id="PTHR42951:SF4">
    <property type="entry name" value="ACYL-COENZYME A THIOESTERASE MBLAC2"/>
    <property type="match status" value="1"/>
</dbReference>
<protein>
    <submittedName>
        <fullName evidence="4">MBL fold metallo-hydrolase</fullName>
    </submittedName>
</protein>
<feature type="domain" description="Metallo-beta-lactamase" evidence="3">
    <location>
        <begin position="109"/>
        <end position="293"/>
    </location>
</feature>
<evidence type="ECO:0000313" key="5">
    <source>
        <dbReference type="Proteomes" id="UP000231987"/>
    </source>
</evidence>